<dbReference type="RefSeq" id="XP_056062410.1">
    <property type="nucleotide sequence ID" value="XM_056206435.1"/>
</dbReference>
<dbReference type="GO" id="GO:0006457">
    <property type="term" value="P:protein folding"/>
    <property type="evidence" value="ECO:0007669"/>
    <property type="project" value="InterPro"/>
</dbReference>
<dbReference type="GO" id="GO:0051087">
    <property type="term" value="F:protein-folding chaperone binding"/>
    <property type="evidence" value="ECO:0007669"/>
    <property type="project" value="InterPro"/>
</dbReference>
<evidence type="ECO:0000313" key="8">
    <source>
        <dbReference type="Proteomes" id="UP000232875"/>
    </source>
</evidence>
<comment type="subcellular location">
    <subcellularLocation>
        <location evidence="1 4">Mitochondrion matrix</location>
    </subcellularLocation>
</comment>
<dbReference type="InterPro" id="IPR000740">
    <property type="entry name" value="GrpE"/>
</dbReference>
<keyword evidence="3 4" id="KW-0143">Chaperone</keyword>
<dbReference type="GO" id="GO:0030150">
    <property type="term" value="P:protein import into mitochondrial matrix"/>
    <property type="evidence" value="ECO:0007669"/>
    <property type="project" value="TreeGrafter"/>
</dbReference>
<sequence>MSVLRASRNIVFGVFTRPIAAPSTIATTRIAMNARHYSDKGAEEAKPEEEKPAEEDTNGVDAQLKEKDDRIKQLSDQLLYTKAEMQNIQRRAAEEKSAATQFSIAKLAKDLTGSIDVLDLALGSIPEPYRCPGKEGDTGDSLKVLHEFYDGVSLTRKSILDMLRSHGIEQFNPVGDDFDPKLHDALFQAPIPDKKAGSVFECSQVGYMIKDRLLRPAQVGVVQESS</sequence>
<dbReference type="GeneID" id="80901101"/>
<dbReference type="SUPFAM" id="SSF58014">
    <property type="entry name" value="Coiled-coil domain of nucleotide exchange factor GrpE"/>
    <property type="match status" value="1"/>
</dbReference>
<dbReference type="Pfam" id="PF01025">
    <property type="entry name" value="GrpE"/>
    <property type="match status" value="1"/>
</dbReference>
<evidence type="ECO:0000256" key="3">
    <source>
        <dbReference type="ARBA" id="ARBA00023186"/>
    </source>
</evidence>
<keyword evidence="8" id="KW-1185">Reference proteome</keyword>
<dbReference type="OrthoDB" id="201635at2759"/>
<dbReference type="GO" id="GO:0042803">
    <property type="term" value="F:protein homodimerization activity"/>
    <property type="evidence" value="ECO:0007669"/>
    <property type="project" value="InterPro"/>
</dbReference>
<dbReference type="CDD" id="cd00446">
    <property type="entry name" value="GrpE"/>
    <property type="match status" value="1"/>
</dbReference>
<name>A0A2N1JCS6_9BASI</name>
<dbReference type="Proteomes" id="UP000232875">
    <property type="component" value="Unassembled WGS sequence"/>
</dbReference>
<evidence type="ECO:0000256" key="6">
    <source>
        <dbReference type="SAM" id="MobiDB-lite"/>
    </source>
</evidence>
<dbReference type="GO" id="GO:0001405">
    <property type="term" value="C:PAM complex, Tim23 associated import motor"/>
    <property type="evidence" value="ECO:0007669"/>
    <property type="project" value="TreeGrafter"/>
</dbReference>
<dbReference type="GO" id="GO:0051082">
    <property type="term" value="F:unfolded protein binding"/>
    <property type="evidence" value="ECO:0007669"/>
    <property type="project" value="TreeGrafter"/>
</dbReference>
<dbReference type="EMBL" id="KZ454989">
    <property type="protein sequence ID" value="PKI84344.1"/>
    <property type="molecule type" value="Genomic_DNA"/>
</dbReference>
<dbReference type="AlphaFoldDB" id="A0A2N1JCS6"/>
<evidence type="ECO:0000256" key="5">
    <source>
        <dbReference type="RuleBase" id="RU004478"/>
    </source>
</evidence>
<gene>
    <name evidence="7" type="primary">MGE1</name>
    <name evidence="7" type="ORF">MVES_001501</name>
</gene>
<dbReference type="SUPFAM" id="SSF51064">
    <property type="entry name" value="Head domain of nucleotide exchange factor GrpE"/>
    <property type="match status" value="1"/>
</dbReference>
<evidence type="ECO:0000256" key="2">
    <source>
        <dbReference type="ARBA" id="ARBA00009054"/>
    </source>
</evidence>
<dbReference type="PROSITE" id="PS01071">
    <property type="entry name" value="GRPE"/>
    <property type="match status" value="1"/>
</dbReference>
<evidence type="ECO:0000256" key="4">
    <source>
        <dbReference type="RuleBase" id="RU000640"/>
    </source>
</evidence>
<proteinExistence type="inferred from homology"/>
<dbReference type="PANTHER" id="PTHR21237:SF23">
    <property type="entry name" value="GRPE PROTEIN HOMOLOG, MITOCHONDRIAL"/>
    <property type="match status" value="1"/>
</dbReference>
<reference evidence="7 8" key="1">
    <citation type="submission" date="2017-10" db="EMBL/GenBank/DDBJ databases">
        <title>A novel species of cold-tolerant Malassezia isolated from bats.</title>
        <authorList>
            <person name="Lorch J.M."/>
            <person name="Palmer J.M."/>
            <person name="Vanderwolf K.J."/>
            <person name="Schmidt K.Z."/>
            <person name="Verant M.L."/>
            <person name="Weller T.J."/>
            <person name="Blehert D.S."/>
        </authorList>
    </citation>
    <scope>NUCLEOTIDE SEQUENCE [LARGE SCALE GENOMIC DNA]</scope>
    <source>
        <strain evidence="7 8">NWHC:44797-103</strain>
    </source>
</reference>
<dbReference type="HAMAP" id="MF_01151">
    <property type="entry name" value="GrpE"/>
    <property type="match status" value="1"/>
</dbReference>
<organism evidence="7 8">
    <name type="scientific">Malassezia vespertilionis</name>
    <dbReference type="NCBI Taxonomy" id="2020962"/>
    <lineage>
        <taxon>Eukaryota</taxon>
        <taxon>Fungi</taxon>
        <taxon>Dikarya</taxon>
        <taxon>Basidiomycota</taxon>
        <taxon>Ustilaginomycotina</taxon>
        <taxon>Malasseziomycetes</taxon>
        <taxon>Malasseziales</taxon>
        <taxon>Malasseziaceae</taxon>
        <taxon>Malassezia</taxon>
    </lineage>
</organism>
<dbReference type="Gene3D" id="2.30.22.10">
    <property type="entry name" value="Head domain of nucleotide exchange factor GrpE"/>
    <property type="match status" value="1"/>
</dbReference>
<feature type="region of interest" description="Disordered" evidence="6">
    <location>
        <begin position="38"/>
        <end position="62"/>
    </location>
</feature>
<accession>A0A2N1JCS6</accession>
<evidence type="ECO:0000256" key="1">
    <source>
        <dbReference type="ARBA" id="ARBA00004305"/>
    </source>
</evidence>
<dbReference type="InterPro" id="IPR013805">
    <property type="entry name" value="GrpE_CC"/>
</dbReference>
<dbReference type="Gene3D" id="3.90.20.20">
    <property type="match status" value="1"/>
</dbReference>
<dbReference type="GO" id="GO:0000774">
    <property type="term" value="F:adenyl-nucleotide exchange factor activity"/>
    <property type="evidence" value="ECO:0007669"/>
    <property type="project" value="InterPro"/>
</dbReference>
<keyword evidence="4" id="KW-0496">Mitochondrion</keyword>
<comment type="function">
    <text evidence="4">Essential component of the PAM complex, a complex required for the translocation of transit peptide-containing proteins from the inner membrane into the mitochondrial matrix in an ATP-dependent manner.</text>
</comment>
<evidence type="ECO:0000313" key="7">
    <source>
        <dbReference type="EMBL" id="PKI84344.1"/>
    </source>
</evidence>
<dbReference type="InterPro" id="IPR009012">
    <property type="entry name" value="GrpE_head"/>
</dbReference>
<dbReference type="PANTHER" id="PTHR21237">
    <property type="entry name" value="GRPE PROTEIN"/>
    <property type="match status" value="1"/>
</dbReference>
<protein>
    <recommendedName>
        <fullName evidence="4">GrpE protein homolog</fullName>
    </recommendedName>
</protein>
<feature type="compositionally biased region" description="Basic and acidic residues" evidence="6">
    <location>
        <begin position="38"/>
        <end position="50"/>
    </location>
</feature>
<dbReference type="PRINTS" id="PR00773">
    <property type="entry name" value="GRPEPROTEIN"/>
</dbReference>
<comment type="similarity">
    <text evidence="2 5">Belongs to the GrpE family.</text>
</comment>
<dbReference type="FunFam" id="2.30.22.10:FF:000002">
    <property type="entry name" value="GrpE protein homolog"/>
    <property type="match status" value="1"/>
</dbReference>
<dbReference type="STRING" id="2020962.A0A2N1JCS6"/>